<evidence type="ECO:0000259" key="1">
    <source>
        <dbReference type="PROSITE" id="PS50181"/>
    </source>
</evidence>
<dbReference type="PANTHER" id="PTHR42057">
    <property type="entry name" value="F-BOX DOMAIN PROTEIN (AFU_ORTHOLOGUE AFUA_4G00200)"/>
    <property type="match status" value="1"/>
</dbReference>
<dbReference type="AlphaFoldDB" id="A0A5N5XBD2"/>
<dbReference type="Gene3D" id="3.80.10.10">
    <property type="entry name" value="Ribonuclease Inhibitor"/>
    <property type="match status" value="1"/>
</dbReference>
<evidence type="ECO:0000313" key="2">
    <source>
        <dbReference type="EMBL" id="KAB8077966.1"/>
    </source>
</evidence>
<proteinExistence type="predicted"/>
<keyword evidence="3" id="KW-1185">Reference proteome</keyword>
<dbReference type="PROSITE" id="PS50181">
    <property type="entry name" value="FBOX"/>
    <property type="match status" value="1"/>
</dbReference>
<dbReference type="SUPFAM" id="SSF52047">
    <property type="entry name" value="RNI-like"/>
    <property type="match status" value="1"/>
</dbReference>
<dbReference type="EMBL" id="ML732163">
    <property type="protein sequence ID" value="KAB8077966.1"/>
    <property type="molecule type" value="Genomic_DNA"/>
</dbReference>
<name>A0A5N5XBD2_9EURO</name>
<gene>
    <name evidence="2" type="ORF">BDV29DRAFT_167425</name>
</gene>
<organism evidence="2 3">
    <name type="scientific">Aspergillus leporis</name>
    <dbReference type="NCBI Taxonomy" id="41062"/>
    <lineage>
        <taxon>Eukaryota</taxon>
        <taxon>Fungi</taxon>
        <taxon>Dikarya</taxon>
        <taxon>Ascomycota</taxon>
        <taxon>Pezizomycotina</taxon>
        <taxon>Eurotiomycetes</taxon>
        <taxon>Eurotiomycetidae</taxon>
        <taxon>Eurotiales</taxon>
        <taxon>Aspergillaceae</taxon>
        <taxon>Aspergillus</taxon>
        <taxon>Aspergillus subgen. Circumdati</taxon>
    </lineage>
</organism>
<dbReference type="OrthoDB" id="3140657at2759"/>
<feature type="domain" description="F-box" evidence="1">
    <location>
        <begin position="22"/>
        <end position="67"/>
    </location>
</feature>
<dbReference type="InterPro" id="IPR032675">
    <property type="entry name" value="LRR_dom_sf"/>
</dbReference>
<dbReference type="Proteomes" id="UP000326565">
    <property type="component" value="Unassembled WGS sequence"/>
</dbReference>
<reference evidence="2 3" key="1">
    <citation type="submission" date="2019-04" db="EMBL/GenBank/DDBJ databases">
        <title>Friends and foes A comparative genomics study of 23 Aspergillus species from section Flavi.</title>
        <authorList>
            <consortium name="DOE Joint Genome Institute"/>
            <person name="Kjaerbolling I."/>
            <person name="Vesth T."/>
            <person name="Frisvad J.C."/>
            <person name="Nybo J.L."/>
            <person name="Theobald S."/>
            <person name="Kildgaard S."/>
            <person name="Isbrandt T."/>
            <person name="Kuo A."/>
            <person name="Sato A."/>
            <person name="Lyhne E.K."/>
            <person name="Kogle M.E."/>
            <person name="Wiebenga A."/>
            <person name="Kun R.S."/>
            <person name="Lubbers R.J."/>
            <person name="Makela M.R."/>
            <person name="Barry K."/>
            <person name="Chovatia M."/>
            <person name="Clum A."/>
            <person name="Daum C."/>
            <person name="Haridas S."/>
            <person name="He G."/>
            <person name="LaButti K."/>
            <person name="Lipzen A."/>
            <person name="Mondo S."/>
            <person name="Riley R."/>
            <person name="Salamov A."/>
            <person name="Simmons B.A."/>
            <person name="Magnuson J.K."/>
            <person name="Henrissat B."/>
            <person name="Mortensen U.H."/>
            <person name="Larsen T.O."/>
            <person name="Devries R.P."/>
            <person name="Grigoriev I.V."/>
            <person name="Machida M."/>
            <person name="Baker S.E."/>
            <person name="Andersen M.R."/>
        </authorList>
    </citation>
    <scope>NUCLEOTIDE SEQUENCE [LARGE SCALE GENOMIC DNA]</scope>
    <source>
        <strain evidence="2 3">CBS 151.66</strain>
    </source>
</reference>
<accession>A0A5N5XBD2</accession>
<dbReference type="InterPro" id="IPR001810">
    <property type="entry name" value="F-box_dom"/>
</dbReference>
<evidence type="ECO:0000313" key="3">
    <source>
        <dbReference type="Proteomes" id="UP000326565"/>
    </source>
</evidence>
<protein>
    <submittedName>
        <fullName evidence="2">F-box domain-containing protein</fullName>
    </submittedName>
</protein>
<dbReference type="PANTHER" id="PTHR42057:SF2">
    <property type="entry name" value="F-BOX DOMAIN PROTEIN (AFU_ORTHOLOGUE AFUA_4G00200)-RELATED"/>
    <property type="match status" value="1"/>
</dbReference>
<sequence length="488" mass="57728">MWSPIHSPSPSSLPHHKYTSTMQTFTSLPTEILHRVIHYTDFESLKSLHLTSRSLSVISKGRLFEAITLLAEEESCKKFEKFFEDSSRAQHVTKIYFDLSNWEGDYDDDDDTFDDTSSENPELSINQFELRTFIRLFDRLKELPRLRSVVLRFHHECCIENYWEKACHSVELRSMVMERFMASLVSLPQPPRELAIRDLQNVNETDPEVVNNITKVLWNLRALRLNITNEHDEGNGEHDLAQAEPHVFFPQITPFWLKPTMSNLEHLTLYSNNYWGYYPKCDFQGIHFPRLKTLALGNYGFVHDSQLDWILSHGKTLTELYLDDCPILFEVAIYNKERTYLDPNTYINKPEAGERHWASYDKRWHHHFKSFQENLPRLRHFRYGHCPHWWDDDTTPFERETEIIMGIHDESYMVFCDGYGPSPYMEKMIYDGVRDNDTGFVEGNPLPWIGEDQTSLEELLAKIGQGFVMNRRSRYQIEQARNKRTPRR</sequence>